<feature type="domain" description="Cytochrome c" evidence="19">
    <location>
        <begin position="241"/>
        <end position="333"/>
    </location>
</feature>
<evidence type="ECO:0000256" key="11">
    <source>
        <dbReference type="ARBA" id="ARBA00023008"/>
    </source>
</evidence>
<dbReference type="InterPro" id="IPR001505">
    <property type="entry name" value="Copper_CuA"/>
</dbReference>
<dbReference type="PROSITE" id="PS00078">
    <property type="entry name" value="COX2"/>
    <property type="match status" value="1"/>
</dbReference>
<evidence type="ECO:0000259" key="18">
    <source>
        <dbReference type="PROSITE" id="PS50857"/>
    </source>
</evidence>
<dbReference type="KEGG" id="fiy:BN1229_v1_0658"/>
<evidence type="ECO:0000259" key="19">
    <source>
        <dbReference type="PROSITE" id="PS51007"/>
    </source>
</evidence>
<proteinExistence type="inferred from homology"/>
<keyword evidence="5" id="KW-0679">Respiratory chain</keyword>
<organism evidence="20 21">
    <name type="scientific">Candidatus Filomicrobium marinum</name>
    <dbReference type="NCBI Taxonomy" id="1608628"/>
    <lineage>
        <taxon>Bacteria</taxon>
        <taxon>Pseudomonadati</taxon>
        <taxon>Pseudomonadota</taxon>
        <taxon>Alphaproteobacteria</taxon>
        <taxon>Hyphomicrobiales</taxon>
        <taxon>Hyphomicrobiaceae</taxon>
        <taxon>Filomicrobium</taxon>
    </lineage>
</organism>
<keyword evidence="4 16" id="KW-0349">Heme</keyword>
<evidence type="ECO:0000256" key="17">
    <source>
        <dbReference type="SAM" id="Phobius"/>
    </source>
</evidence>
<evidence type="ECO:0000256" key="4">
    <source>
        <dbReference type="ARBA" id="ARBA00022617"/>
    </source>
</evidence>
<feature type="transmembrane region" description="Helical" evidence="17">
    <location>
        <begin position="81"/>
        <end position="102"/>
    </location>
</feature>
<dbReference type="GO" id="GO:0042773">
    <property type="term" value="P:ATP synthesis coupled electron transport"/>
    <property type="evidence" value="ECO:0007669"/>
    <property type="project" value="TreeGrafter"/>
</dbReference>
<protein>
    <recommendedName>
        <fullName evidence="14">Cytochrome aa3 subunit 2</fullName>
    </recommendedName>
</protein>
<dbReference type="AlphaFoldDB" id="A0A0D6JB07"/>
<evidence type="ECO:0000313" key="21">
    <source>
        <dbReference type="Proteomes" id="UP000033187"/>
    </source>
</evidence>
<dbReference type="PRINTS" id="PR01166">
    <property type="entry name" value="CYCOXIDASEII"/>
</dbReference>
<comment type="subcellular location">
    <subcellularLocation>
        <location evidence="1">Membrane</location>
        <topology evidence="1">Multi-pass membrane protein</topology>
    </subcellularLocation>
</comment>
<dbReference type="GO" id="GO:0016491">
    <property type="term" value="F:oxidoreductase activity"/>
    <property type="evidence" value="ECO:0007669"/>
    <property type="project" value="InterPro"/>
</dbReference>
<evidence type="ECO:0000256" key="7">
    <source>
        <dbReference type="ARBA" id="ARBA00022723"/>
    </source>
</evidence>
<dbReference type="PROSITE" id="PS51007">
    <property type="entry name" value="CYTC"/>
    <property type="match status" value="1"/>
</dbReference>
<keyword evidence="9 17" id="KW-1133">Transmembrane helix</keyword>
<evidence type="ECO:0000256" key="12">
    <source>
        <dbReference type="ARBA" id="ARBA00023136"/>
    </source>
</evidence>
<dbReference type="InterPro" id="IPR008972">
    <property type="entry name" value="Cupredoxin"/>
</dbReference>
<evidence type="ECO:0000256" key="1">
    <source>
        <dbReference type="ARBA" id="ARBA00004141"/>
    </source>
</evidence>
<dbReference type="InterPro" id="IPR036909">
    <property type="entry name" value="Cyt_c-like_dom_sf"/>
</dbReference>
<dbReference type="Pfam" id="PF00034">
    <property type="entry name" value="Cytochrom_C"/>
    <property type="match status" value="1"/>
</dbReference>
<dbReference type="EMBL" id="LN829119">
    <property type="protein sequence ID" value="CPR16116.1"/>
    <property type="molecule type" value="Genomic_DNA"/>
</dbReference>
<evidence type="ECO:0000256" key="15">
    <source>
        <dbReference type="ARBA" id="ARBA00047816"/>
    </source>
</evidence>
<dbReference type="InterPro" id="IPR002429">
    <property type="entry name" value="CcO_II-like_C"/>
</dbReference>
<evidence type="ECO:0000256" key="14">
    <source>
        <dbReference type="ARBA" id="ARBA00031399"/>
    </source>
</evidence>
<dbReference type="InterPro" id="IPR009056">
    <property type="entry name" value="Cyt_c-like_dom"/>
</dbReference>
<dbReference type="GO" id="GO:0016020">
    <property type="term" value="C:membrane"/>
    <property type="evidence" value="ECO:0007669"/>
    <property type="project" value="UniProtKB-SubCell"/>
</dbReference>
<evidence type="ECO:0000256" key="13">
    <source>
        <dbReference type="ARBA" id="ARBA00024688"/>
    </source>
</evidence>
<dbReference type="GO" id="GO:0004129">
    <property type="term" value="F:cytochrome-c oxidase activity"/>
    <property type="evidence" value="ECO:0007669"/>
    <property type="project" value="UniProtKB-EC"/>
</dbReference>
<keyword evidence="11" id="KW-0186">Copper</keyword>
<comment type="similarity">
    <text evidence="2">Belongs to the cytochrome c oxidase subunit 2 family.</text>
</comment>
<dbReference type="PANTHER" id="PTHR22888:SF9">
    <property type="entry name" value="CYTOCHROME C OXIDASE SUBUNIT 2"/>
    <property type="match status" value="1"/>
</dbReference>
<dbReference type="KEGG" id="fil:BN1229_v1_0654"/>
<evidence type="ECO:0000256" key="9">
    <source>
        <dbReference type="ARBA" id="ARBA00022989"/>
    </source>
</evidence>
<dbReference type="RefSeq" id="WP_046476559.1">
    <property type="nucleotide sequence ID" value="NZ_LN829118.1"/>
</dbReference>
<keyword evidence="3" id="KW-0813">Transport</keyword>
<dbReference type="CDD" id="cd04213">
    <property type="entry name" value="CuRO_CcO_Caa3_II"/>
    <property type="match status" value="1"/>
</dbReference>
<keyword evidence="7 16" id="KW-0479">Metal-binding</keyword>
<comment type="catalytic activity">
    <reaction evidence="15">
        <text>4 Fe(II)-[cytochrome c] + O2 + 8 H(+)(in) = 4 Fe(III)-[cytochrome c] + 2 H2O + 4 H(+)(out)</text>
        <dbReference type="Rhea" id="RHEA:11436"/>
        <dbReference type="Rhea" id="RHEA-COMP:10350"/>
        <dbReference type="Rhea" id="RHEA-COMP:14399"/>
        <dbReference type="ChEBI" id="CHEBI:15377"/>
        <dbReference type="ChEBI" id="CHEBI:15378"/>
        <dbReference type="ChEBI" id="CHEBI:15379"/>
        <dbReference type="ChEBI" id="CHEBI:29033"/>
        <dbReference type="ChEBI" id="CHEBI:29034"/>
        <dbReference type="EC" id="7.1.1.9"/>
    </reaction>
</comment>
<name>A0A0D6JB07_9HYPH</name>
<dbReference type="SUPFAM" id="SSF49503">
    <property type="entry name" value="Cupredoxins"/>
    <property type="match status" value="1"/>
</dbReference>
<evidence type="ECO:0000256" key="10">
    <source>
        <dbReference type="ARBA" id="ARBA00023004"/>
    </source>
</evidence>
<feature type="domain" description="Cytochrome oxidase subunit II copper A binding" evidence="18">
    <location>
        <begin position="115"/>
        <end position="230"/>
    </location>
</feature>
<keyword evidence="10 16" id="KW-0408">Iron</keyword>
<keyword evidence="6 17" id="KW-0812">Transmembrane</keyword>
<dbReference type="InterPro" id="IPR014222">
    <property type="entry name" value="Cyt_c_oxidase_su2"/>
</dbReference>
<keyword evidence="12 17" id="KW-0472">Membrane</keyword>
<gene>
    <name evidence="20" type="ORF">YBN1229_v1_0658</name>
</gene>
<dbReference type="Proteomes" id="UP000033187">
    <property type="component" value="Chromosome 1"/>
</dbReference>
<reference evidence="21" key="1">
    <citation type="submission" date="2015-02" db="EMBL/GenBank/DDBJ databases">
        <authorList>
            <person name="Chooi Y.-H."/>
        </authorList>
    </citation>
    <scope>NUCLEOTIDE SEQUENCE [LARGE SCALE GENOMIC DNA]</scope>
    <source>
        <strain evidence="21">strain Y</strain>
    </source>
</reference>
<feature type="transmembrane region" description="Helical" evidence="17">
    <location>
        <begin position="43"/>
        <end position="69"/>
    </location>
</feature>
<comment type="function">
    <text evidence="13">Subunits I and II form the functional core of the enzyme complex. Electrons originating in cytochrome c are transferred via heme a and Cu(A) to the binuclear center formed by heme a3 and Cu(B).</text>
</comment>
<evidence type="ECO:0000256" key="8">
    <source>
        <dbReference type="ARBA" id="ARBA00022982"/>
    </source>
</evidence>
<dbReference type="PROSITE" id="PS50857">
    <property type="entry name" value="COX2_CUA"/>
    <property type="match status" value="1"/>
</dbReference>
<dbReference type="GO" id="GO:0005507">
    <property type="term" value="F:copper ion binding"/>
    <property type="evidence" value="ECO:0007669"/>
    <property type="project" value="InterPro"/>
</dbReference>
<dbReference type="SUPFAM" id="SSF46626">
    <property type="entry name" value="Cytochrome c"/>
    <property type="match status" value="1"/>
</dbReference>
<evidence type="ECO:0000256" key="6">
    <source>
        <dbReference type="ARBA" id="ARBA00022692"/>
    </source>
</evidence>
<dbReference type="GO" id="GO:0020037">
    <property type="term" value="F:heme binding"/>
    <property type="evidence" value="ECO:0007669"/>
    <property type="project" value="InterPro"/>
</dbReference>
<evidence type="ECO:0000313" key="20">
    <source>
        <dbReference type="EMBL" id="CPR16116.1"/>
    </source>
</evidence>
<dbReference type="Gene3D" id="2.60.40.420">
    <property type="entry name" value="Cupredoxins - blue copper proteins"/>
    <property type="match status" value="1"/>
</dbReference>
<dbReference type="InterPro" id="IPR034236">
    <property type="entry name" value="CuRO_CcO_Caa3_II"/>
</dbReference>
<dbReference type="PROSITE" id="PS51257">
    <property type="entry name" value="PROKAR_LIPOPROTEIN"/>
    <property type="match status" value="1"/>
</dbReference>
<keyword evidence="21" id="KW-1185">Reference proteome</keyword>
<dbReference type="InterPro" id="IPR045187">
    <property type="entry name" value="CcO_II"/>
</dbReference>
<dbReference type="NCBIfam" id="TIGR02866">
    <property type="entry name" value="CoxB"/>
    <property type="match status" value="1"/>
</dbReference>
<accession>A0A0D6JB07</accession>
<keyword evidence="8" id="KW-0249">Electron transport</keyword>
<evidence type="ECO:0000256" key="3">
    <source>
        <dbReference type="ARBA" id="ARBA00022448"/>
    </source>
</evidence>
<evidence type="ECO:0000256" key="5">
    <source>
        <dbReference type="ARBA" id="ARBA00022660"/>
    </source>
</evidence>
<evidence type="ECO:0000256" key="16">
    <source>
        <dbReference type="PROSITE-ProRule" id="PRU00433"/>
    </source>
</evidence>
<sequence>MITRVRLAFNSCILAITCATLGGCRDAHSVLAPRSDHAEQIEILAWILFIGGTMILLIVIAIATAALLGPIRIRRVLQSEAFVLLSGLAFPIIVLTCLLAYGTAVTGAGPSSNDSGPLEVTVIGERWWWRVIYHQKEGGPIEAANELRIPTGRSVKVALKSADVIHSFWVPALAGKVDTIPGRTNFITLSANSPGVFRGLCAEYCGGAHALMGFHVVSLDPDDFNKWFARERSEAQLASTPSQLRGQNLFLSKGCGACHTVRGTRAGGTIGPDLTHIGSRQSIAAATLANNPGSLVNWIRDNQHIKPGNLMLNFESLATHELNDIASYLENLE</sequence>
<evidence type="ECO:0000256" key="2">
    <source>
        <dbReference type="ARBA" id="ARBA00007866"/>
    </source>
</evidence>
<dbReference type="Pfam" id="PF00116">
    <property type="entry name" value="COX2"/>
    <property type="match status" value="1"/>
</dbReference>
<dbReference type="PANTHER" id="PTHR22888">
    <property type="entry name" value="CYTOCHROME C OXIDASE, SUBUNIT II"/>
    <property type="match status" value="1"/>
</dbReference>